<dbReference type="AlphaFoldDB" id="A0A183GEX1"/>
<accession>A0A3P8CS53</accession>
<name>A0A183GEX1_HELPZ</name>
<evidence type="ECO:0000313" key="1">
    <source>
        <dbReference type="EMBL" id="VDP22444.1"/>
    </source>
</evidence>
<protein>
    <submittedName>
        <fullName evidence="1 3">Uncharacterized protein</fullName>
    </submittedName>
</protein>
<dbReference type="EMBL" id="UZAH01032542">
    <property type="protein sequence ID" value="VDP22444.1"/>
    <property type="molecule type" value="Genomic_DNA"/>
</dbReference>
<dbReference type="Proteomes" id="UP000050761">
    <property type="component" value="Unassembled WGS sequence"/>
</dbReference>
<dbReference type="WBParaSite" id="HPBE_0002091301-mRNA-1">
    <property type="protein sequence ID" value="HPBE_0002091301-mRNA-1"/>
    <property type="gene ID" value="HPBE_0002091301"/>
</dbReference>
<organism evidence="2 3">
    <name type="scientific">Heligmosomoides polygyrus</name>
    <name type="common">Parasitic roundworm</name>
    <dbReference type="NCBI Taxonomy" id="6339"/>
    <lineage>
        <taxon>Eukaryota</taxon>
        <taxon>Metazoa</taxon>
        <taxon>Ecdysozoa</taxon>
        <taxon>Nematoda</taxon>
        <taxon>Chromadorea</taxon>
        <taxon>Rhabditida</taxon>
        <taxon>Rhabditina</taxon>
        <taxon>Rhabditomorpha</taxon>
        <taxon>Strongyloidea</taxon>
        <taxon>Heligmosomidae</taxon>
        <taxon>Heligmosomoides</taxon>
    </lineage>
</organism>
<reference evidence="1 2" key="1">
    <citation type="submission" date="2018-11" db="EMBL/GenBank/DDBJ databases">
        <authorList>
            <consortium name="Pathogen Informatics"/>
        </authorList>
    </citation>
    <scope>NUCLEOTIDE SEQUENCE [LARGE SCALE GENOMIC DNA]</scope>
</reference>
<evidence type="ECO:0000313" key="2">
    <source>
        <dbReference type="Proteomes" id="UP000050761"/>
    </source>
</evidence>
<gene>
    <name evidence="1" type="ORF">HPBE_LOCUS20912</name>
</gene>
<sequence length="114" mass="12898">MEPEQNSCVKRFYGRLRRSAPANLVAGTHARIVTSDEQIRAASKVIICTWRTAEHGRNSDEAHVLPVSPLLPVVSEIRVGLLRFDDYYIRLGNSYRQMRAQRAFLAKGLTEKAT</sequence>
<proteinExistence type="predicted"/>
<reference evidence="3" key="2">
    <citation type="submission" date="2019-09" db="UniProtKB">
        <authorList>
            <consortium name="WormBaseParasite"/>
        </authorList>
    </citation>
    <scope>IDENTIFICATION</scope>
</reference>
<accession>A0A183GEX1</accession>
<keyword evidence="2" id="KW-1185">Reference proteome</keyword>
<evidence type="ECO:0000313" key="3">
    <source>
        <dbReference type="WBParaSite" id="HPBE_0002091301-mRNA-1"/>
    </source>
</evidence>